<feature type="domain" description="DUF4874" evidence="2">
    <location>
        <begin position="44"/>
        <end position="201"/>
    </location>
</feature>
<evidence type="ECO:0000259" key="1">
    <source>
        <dbReference type="Pfam" id="PF16116"/>
    </source>
</evidence>
<dbReference type="InterPro" id="IPR032267">
    <property type="entry name" value="DUF4832"/>
</dbReference>
<dbReference type="Pfam" id="PF16116">
    <property type="entry name" value="DUF4832"/>
    <property type="match status" value="1"/>
</dbReference>
<dbReference type="InterPro" id="IPR032379">
    <property type="entry name" value="DUF4874"/>
</dbReference>
<organism evidence="3 4">
    <name type="scientific">Aestuariibaculum marinum</name>
    <dbReference type="NCBI Taxonomy" id="2683592"/>
    <lineage>
        <taxon>Bacteria</taxon>
        <taxon>Pseudomonadati</taxon>
        <taxon>Bacteroidota</taxon>
        <taxon>Flavobacteriia</taxon>
        <taxon>Flavobacteriales</taxon>
        <taxon>Flavobacteriaceae</taxon>
    </lineage>
</organism>
<dbReference type="AlphaFoldDB" id="A0A8J6PWL9"/>
<keyword evidence="4" id="KW-1185">Reference proteome</keyword>
<dbReference type="Pfam" id="PF16173">
    <property type="entry name" value="DUF4874"/>
    <property type="match status" value="1"/>
</dbReference>
<sequence length="450" mass="50774">MKYKFIIILFFNAIISCGGNSDDDIEKQNDSSVIYTPSNEVISNPERGFMHLWSVKSEGQPITEAVLNDLKSENVTIINRLYYLEAFKNSDLSAAQLNLIKTDFERFRNAGVKCILRFAYTDDIDGEDASLNIIESHLDQLKSLVSENSDVIAFVQAGFIGAWGEWYYSSNGLANTEGRRAVLTKMLEVFPKEIKIQVRAPLYKQNIFNYSEAIGADVGYGTSDLARVGFHNDCFLASADDYGTYQNVSAEKTYISKEAFFVPTGGETCPPTDVPIASCSKSEIEMSLLKWSYLNLDYYGPVLDEWRANNCFNDFQRKLGYRLSLKTGNFKNEVSENSNYQLNLVIKNVGFAPVYNVKKSFLVFKSKDGTTYKRELNLDIRKVLPNVDYNLTESVNLSGIPAGEYQLFLKIEDSSEALKERSEYAIRLANTGTWESSDGMNNLLHTLKIN</sequence>
<dbReference type="RefSeq" id="WP_188224671.1">
    <property type="nucleotide sequence ID" value="NZ_JACVXD010000014.1"/>
</dbReference>
<name>A0A8J6PWL9_9FLAO</name>
<reference evidence="3 4" key="1">
    <citation type="journal article" date="2018" name="J. Microbiol.">
        <title>Aestuariibaculum marinum sp. nov., a marine bacterium isolated from seawater in South Korea.</title>
        <authorList>
            <person name="Choi J."/>
            <person name="Lee D."/>
            <person name="Jang J.H."/>
            <person name="Cha S."/>
            <person name="Seo T."/>
        </authorList>
    </citation>
    <scope>NUCLEOTIDE SEQUENCE [LARGE SCALE GENOMIC DNA]</scope>
    <source>
        <strain evidence="3 4">IP7</strain>
    </source>
</reference>
<evidence type="ECO:0000259" key="2">
    <source>
        <dbReference type="Pfam" id="PF16173"/>
    </source>
</evidence>
<dbReference type="PROSITE" id="PS51257">
    <property type="entry name" value="PROKAR_LIPOPROTEIN"/>
    <property type="match status" value="1"/>
</dbReference>
<accession>A0A8J6PWL9</accession>
<feature type="domain" description="DUF4832" evidence="1">
    <location>
        <begin position="227"/>
        <end position="430"/>
    </location>
</feature>
<gene>
    <name evidence="3" type="ORF">ICJ85_15275</name>
</gene>
<dbReference type="EMBL" id="JACVXD010000014">
    <property type="protein sequence ID" value="MBD0825379.1"/>
    <property type="molecule type" value="Genomic_DNA"/>
</dbReference>
<proteinExistence type="predicted"/>
<comment type="caution">
    <text evidence="3">The sequence shown here is derived from an EMBL/GenBank/DDBJ whole genome shotgun (WGS) entry which is preliminary data.</text>
</comment>
<evidence type="ECO:0000313" key="3">
    <source>
        <dbReference type="EMBL" id="MBD0825379.1"/>
    </source>
</evidence>
<dbReference type="Proteomes" id="UP000621516">
    <property type="component" value="Unassembled WGS sequence"/>
</dbReference>
<protein>
    <submittedName>
        <fullName evidence="3">DUF4832 domain-containing protein</fullName>
    </submittedName>
</protein>
<evidence type="ECO:0000313" key="4">
    <source>
        <dbReference type="Proteomes" id="UP000621516"/>
    </source>
</evidence>